<name>A0A6N7RMX3_9ACTN</name>
<keyword evidence="3" id="KW-1185">Reference proteome</keyword>
<evidence type="ECO:0000259" key="1">
    <source>
        <dbReference type="Pfam" id="PF00535"/>
    </source>
</evidence>
<comment type="caution">
    <text evidence="2">The sequence shown here is derived from an EMBL/GenBank/DDBJ whole genome shotgun (WGS) entry which is preliminary data.</text>
</comment>
<dbReference type="PANTHER" id="PTHR22916:SF3">
    <property type="entry name" value="UDP-GLCNAC:BETAGAL BETA-1,3-N-ACETYLGLUCOSAMINYLTRANSFERASE-LIKE PROTEIN 1"/>
    <property type="match status" value="1"/>
</dbReference>
<proteinExistence type="predicted"/>
<dbReference type="Pfam" id="PF00535">
    <property type="entry name" value="Glycos_transf_2"/>
    <property type="match status" value="1"/>
</dbReference>
<dbReference type="SUPFAM" id="SSF53448">
    <property type="entry name" value="Nucleotide-diphospho-sugar transferases"/>
    <property type="match status" value="1"/>
</dbReference>
<dbReference type="GO" id="GO:0016758">
    <property type="term" value="F:hexosyltransferase activity"/>
    <property type="evidence" value="ECO:0007669"/>
    <property type="project" value="UniProtKB-ARBA"/>
</dbReference>
<dbReference type="Gene3D" id="3.90.550.10">
    <property type="entry name" value="Spore Coat Polysaccharide Biosynthesis Protein SpsA, Chain A"/>
    <property type="match status" value="1"/>
</dbReference>
<sequence>MLRRESAMNDIAVSVFCSTYNQADYISDAIESFLAQETDFEYEILINDDSSTDGTAEIALGYERAYPGKITVVTHAENMFSKGILGGAAPYFLYPLARGRYFAWCEGDDYWVDRKKLQKQFDVMERDESASFCVHSSLCVQPATKKVIGVNRFHDIDGYVEYDEMLGNIQCFATSSFFVRRSAYESYLKSKIIGIKAHGDQKLSLFFGSQGRVHYIDEAMSAYRVAAKGSYNKSLLLNPDRNAIEKDLCESRVALLTAIDELTDGAHKEGVAKGKEAARYAYYASTSQYHVLKRDWDCLFKEERFMKRARIRIVSICPHLFEPIYRLAKRMAFAIGRR</sequence>
<evidence type="ECO:0000313" key="3">
    <source>
        <dbReference type="Proteomes" id="UP000438093"/>
    </source>
</evidence>
<accession>A0A6N7RMX3</accession>
<gene>
    <name evidence="2" type="ORF">GJG86_07495</name>
</gene>
<dbReference type="InterPro" id="IPR029044">
    <property type="entry name" value="Nucleotide-diphossugar_trans"/>
</dbReference>
<dbReference type="InterPro" id="IPR001173">
    <property type="entry name" value="Glyco_trans_2-like"/>
</dbReference>
<protein>
    <submittedName>
        <fullName evidence="2">Glycosyltransferase</fullName>
    </submittedName>
</protein>
<dbReference type="Proteomes" id="UP000438093">
    <property type="component" value="Unassembled WGS sequence"/>
</dbReference>
<dbReference type="PANTHER" id="PTHR22916">
    <property type="entry name" value="GLYCOSYLTRANSFERASE"/>
    <property type="match status" value="1"/>
</dbReference>
<evidence type="ECO:0000313" key="2">
    <source>
        <dbReference type="EMBL" id="MRX82337.1"/>
    </source>
</evidence>
<dbReference type="EMBL" id="VTFY01000004">
    <property type="protein sequence ID" value="MRX82337.1"/>
    <property type="molecule type" value="Genomic_DNA"/>
</dbReference>
<keyword evidence="2" id="KW-0808">Transferase</keyword>
<dbReference type="AlphaFoldDB" id="A0A6N7RMX3"/>
<reference evidence="3" key="1">
    <citation type="submission" date="2019-08" db="EMBL/GenBank/DDBJ databases">
        <title>Arthrobacter sp. nov., isolated from plateau pika and Tibetan wild ass.</title>
        <authorList>
            <person name="Ge Y."/>
        </authorList>
    </citation>
    <scope>NUCLEOTIDE SEQUENCE [LARGE SCALE GENOMIC DNA]</scope>
    <source>
        <strain evidence="3">HF-4214</strain>
    </source>
</reference>
<feature type="domain" description="Glycosyltransferase 2-like" evidence="1">
    <location>
        <begin position="14"/>
        <end position="187"/>
    </location>
</feature>
<organism evidence="2 3">
    <name type="scientific">Eggerthella guodeyinii</name>
    <dbReference type="NCBI Taxonomy" id="2690837"/>
    <lineage>
        <taxon>Bacteria</taxon>
        <taxon>Bacillati</taxon>
        <taxon>Actinomycetota</taxon>
        <taxon>Coriobacteriia</taxon>
        <taxon>Eggerthellales</taxon>
        <taxon>Eggerthellaceae</taxon>
        <taxon>Eggerthella</taxon>
    </lineage>
</organism>